<comment type="caution">
    <text evidence="2">The sequence shown here is derived from an EMBL/GenBank/DDBJ whole genome shotgun (WGS) entry which is preliminary data.</text>
</comment>
<dbReference type="EMBL" id="SEYY01017918">
    <property type="protein sequence ID" value="KAB7499551.1"/>
    <property type="molecule type" value="Genomic_DNA"/>
</dbReference>
<keyword evidence="1" id="KW-0812">Transmembrane</keyword>
<gene>
    <name evidence="2" type="ORF">Anas_09690</name>
</gene>
<dbReference type="Proteomes" id="UP000326759">
    <property type="component" value="Unassembled WGS sequence"/>
</dbReference>
<organism evidence="2 3">
    <name type="scientific">Armadillidium nasatum</name>
    <dbReference type="NCBI Taxonomy" id="96803"/>
    <lineage>
        <taxon>Eukaryota</taxon>
        <taxon>Metazoa</taxon>
        <taxon>Ecdysozoa</taxon>
        <taxon>Arthropoda</taxon>
        <taxon>Crustacea</taxon>
        <taxon>Multicrustacea</taxon>
        <taxon>Malacostraca</taxon>
        <taxon>Eumalacostraca</taxon>
        <taxon>Peracarida</taxon>
        <taxon>Isopoda</taxon>
        <taxon>Oniscidea</taxon>
        <taxon>Crinocheta</taxon>
        <taxon>Armadillidiidae</taxon>
        <taxon>Armadillidium</taxon>
    </lineage>
</organism>
<keyword evidence="1" id="KW-0472">Membrane</keyword>
<accession>A0A5N5SZA1</accession>
<feature type="transmembrane region" description="Helical" evidence="1">
    <location>
        <begin position="167"/>
        <end position="190"/>
    </location>
</feature>
<evidence type="ECO:0008006" key="4">
    <source>
        <dbReference type="Google" id="ProtNLM"/>
    </source>
</evidence>
<name>A0A5N5SZA1_9CRUS</name>
<reference evidence="2 3" key="1">
    <citation type="journal article" date="2019" name="PLoS Biol.">
        <title>Sex chromosomes control vertical transmission of feminizing Wolbachia symbionts in an isopod.</title>
        <authorList>
            <person name="Becking T."/>
            <person name="Chebbi M.A."/>
            <person name="Giraud I."/>
            <person name="Moumen B."/>
            <person name="Laverre T."/>
            <person name="Caubet Y."/>
            <person name="Peccoud J."/>
            <person name="Gilbert C."/>
            <person name="Cordaux R."/>
        </authorList>
    </citation>
    <scope>NUCLEOTIDE SEQUENCE [LARGE SCALE GENOMIC DNA]</scope>
    <source>
        <strain evidence="2">ANa2</strain>
        <tissue evidence="2">Whole body excluding digestive tract and cuticle</tissue>
    </source>
</reference>
<sequence length="284" mass="33286">MNSSISSELLEMCHPSYFPIRAYRDFIKKILMKRARALLYHKKKLKKLLKGHEFILRNTKMEKLWNLERYREPFSIKCVRILLLIQTCLVLTLESFEITIPLGITGTAYYKFFLYYLSISNIAYMCVRASFLLYSYWLFEVELNLALSSLALLSAAYADIISGKIEFTLMCILYLPLHIYLLEVLGMFLLDNQIDLKAYELKVKERVQAMKIEEENKKTLSSSLFSSNPDTKIWYEGVDDKGTRFTLKRDIVFPHPFAFNIETTIECKYLDGFIATIHNDNSYV</sequence>
<evidence type="ECO:0000256" key="1">
    <source>
        <dbReference type="SAM" id="Phobius"/>
    </source>
</evidence>
<proteinExistence type="predicted"/>
<evidence type="ECO:0000313" key="2">
    <source>
        <dbReference type="EMBL" id="KAB7499551.1"/>
    </source>
</evidence>
<keyword evidence="3" id="KW-1185">Reference proteome</keyword>
<dbReference type="OrthoDB" id="6392239at2759"/>
<keyword evidence="1" id="KW-1133">Transmembrane helix</keyword>
<evidence type="ECO:0000313" key="3">
    <source>
        <dbReference type="Proteomes" id="UP000326759"/>
    </source>
</evidence>
<dbReference type="AlphaFoldDB" id="A0A5N5SZA1"/>
<protein>
    <recommendedName>
        <fullName evidence="4">Transmembrane protein</fullName>
    </recommendedName>
</protein>